<proteinExistence type="predicted"/>
<name>A0AAV5RKF5_STABA</name>
<keyword evidence="1" id="KW-0732">Signal</keyword>
<keyword evidence="3" id="KW-1185">Reference proteome</keyword>
<sequence length="207" mass="23104">MQIINYLLSSFVSLLAFAEADNTLALTYKAHEIIFNDLPTNVNFTLSSPQDVTITEVRSVLHVPGKRTPKPYANFTHPASELTFYPEQGKQSKQQIETFFSFAPIYALPTKTFLMSYSVHLTRNITSESGEQISVSEWLDTEPTEVKFRDGTIGWPVTILASTIVGGSSTAFMYLFFTVAPPSFLAGIFPKALHRFIPALNEKPKSK</sequence>
<gene>
    <name evidence="2" type="ORF">DASB73_026010</name>
</gene>
<evidence type="ECO:0000313" key="3">
    <source>
        <dbReference type="Proteomes" id="UP001362899"/>
    </source>
</evidence>
<dbReference type="Proteomes" id="UP001362899">
    <property type="component" value="Unassembled WGS sequence"/>
</dbReference>
<organism evidence="2 3">
    <name type="scientific">Starmerella bacillaris</name>
    <name type="common">Yeast</name>
    <name type="synonym">Candida zemplinina</name>
    <dbReference type="NCBI Taxonomy" id="1247836"/>
    <lineage>
        <taxon>Eukaryota</taxon>
        <taxon>Fungi</taxon>
        <taxon>Dikarya</taxon>
        <taxon>Ascomycota</taxon>
        <taxon>Saccharomycotina</taxon>
        <taxon>Dipodascomycetes</taxon>
        <taxon>Dipodascales</taxon>
        <taxon>Trichomonascaceae</taxon>
        <taxon>Starmerella</taxon>
    </lineage>
</organism>
<feature type="signal peptide" evidence="1">
    <location>
        <begin position="1"/>
        <end position="20"/>
    </location>
</feature>
<protein>
    <submittedName>
        <fullName evidence="2">Uncharacterized protein</fullName>
    </submittedName>
</protein>
<comment type="caution">
    <text evidence="2">The sequence shown here is derived from an EMBL/GenBank/DDBJ whole genome shotgun (WGS) entry which is preliminary data.</text>
</comment>
<dbReference type="EMBL" id="BTGC01000008">
    <property type="protein sequence ID" value="GMM51638.1"/>
    <property type="molecule type" value="Genomic_DNA"/>
</dbReference>
<evidence type="ECO:0000256" key="1">
    <source>
        <dbReference type="SAM" id="SignalP"/>
    </source>
</evidence>
<evidence type="ECO:0000313" key="2">
    <source>
        <dbReference type="EMBL" id="GMM51638.1"/>
    </source>
</evidence>
<feature type="chain" id="PRO_5043966498" evidence="1">
    <location>
        <begin position="21"/>
        <end position="207"/>
    </location>
</feature>
<dbReference type="AlphaFoldDB" id="A0AAV5RKF5"/>
<reference evidence="2 3" key="1">
    <citation type="journal article" date="2023" name="Elife">
        <title>Identification of key yeast species and microbe-microbe interactions impacting larval growth of Drosophila in the wild.</title>
        <authorList>
            <person name="Mure A."/>
            <person name="Sugiura Y."/>
            <person name="Maeda R."/>
            <person name="Honda K."/>
            <person name="Sakurai N."/>
            <person name="Takahashi Y."/>
            <person name="Watada M."/>
            <person name="Katoh T."/>
            <person name="Gotoh A."/>
            <person name="Gotoh Y."/>
            <person name="Taniguchi I."/>
            <person name="Nakamura K."/>
            <person name="Hayashi T."/>
            <person name="Katayama T."/>
            <person name="Uemura T."/>
            <person name="Hattori Y."/>
        </authorList>
    </citation>
    <scope>NUCLEOTIDE SEQUENCE [LARGE SCALE GENOMIC DNA]</scope>
    <source>
        <strain evidence="2 3">SB-73</strain>
    </source>
</reference>
<accession>A0AAV5RKF5</accession>